<evidence type="ECO:0000313" key="4">
    <source>
        <dbReference type="Proteomes" id="UP001054811"/>
    </source>
</evidence>
<dbReference type="RefSeq" id="WP_259611229.1">
    <property type="nucleotide sequence ID" value="NZ_CP091139.2"/>
</dbReference>
<protein>
    <submittedName>
        <fullName evidence="3">Alpha/beta hydrolase fold domain-containing protein</fullName>
    </submittedName>
</protein>
<dbReference type="PANTHER" id="PTHR48081">
    <property type="entry name" value="AB HYDROLASE SUPERFAMILY PROTEIN C4A8.06C"/>
    <property type="match status" value="1"/>
</dbReference>
<gene>
    <name evidence="3" type="ORF">L2X98_29975</name>
</gene>
<dbReference type="InterPro" id="IPR050300">
    <property type="entry name" value="GDXG_lipolytic_enzyme"/>
</dbReference>
<dbReference type="GO" id="GO:0016787">
    <property type="term" value="F:hydrolase activity"/>
    <property type="evidence" value="ECO:0007669"/>
    <property type="project" value="UniProtKB-KW"/>
</dbReference>
<reference evidence="3" key="1">
    <citation type="submission" date="2022-01" db="EMBL/GenBank/DDBJ databases">
        <title>Microbacterium eymi and Microbacterium rhizovicinus sp. nov., isolated from the rhizospheric soil of Elymus tsukushiensis, a plant native to the Dokdo Islands, Republic of Korea.</title>
        <authorList>
            <person name="Hwang Y.J."/>
        </authorList>
    </citation>
    <scope>NUCLEOTIDE SEQUENCE</scope>
    <source>
        <strain evidence="3">KUDC0405</strain>
    </source>
</reference>
<organism evidence="3 4">
    <name type="scientific">Microbacterium elymi</name>
    <dbReference type="NCBI Taxonomy" id="2909587"/>
    <lineage>
        <taxon>Bacteria</taxon>
        <taxon>Bacillati</taxon>
        <taxon>Actinomycetota</taxon>
        <taxon>Actinomycetes</taxon>
        <taxon>Micrococcales</taxon>
        <taxon>Microbacteriaceae</taxon>
        <taxon>Microbacterium</taxon>
    </lineage>
</organism>
<dbReference type="PANTHER" id="PTHR48081:SF33">
    <property type="entry name" value="KYNURENINE FORMAMIDASE"/>
    <property type="match status" value="1"/>
</dbReference>
<name>A0ABY5NHS8_9MICO</name>
<dbReference type="Proteomes" id="UP001054811">
    <property type="component" value="Chromosome"/>
</dbReference>
<dbReference type="Pfam" id="PF20434">
    <property type="entry name" value="BD-FAE"/>
    <property type="match status" value="1"/>
</dbReference>
<dbReference type="InterPro" id="IPR029058">
    <property type="entry name" value="AB_hydrolase_fold"/>
</dbReference>
<accession>A0ABY5NHS8</accession>
<keyword evidence="4" id="KW-1185">Reference proteome</keyword>
<evidence type="ECO:0000256" key="1">
    <source>
        <dbReference type="ARBA" id="ARBA00022801"/>
    </source>
</evidence>
<sequence length="274" mass="28946">MSPDTIGASGALIAPMHGPLASNTVMVRRDEPYGPLDRQRLDLFMPASGEPTGIVIFVHGGAFVAGSKHTEGSPYHDNIGAWCAANSRAAVTMNYRLAPGAPWPAAAEDIDLVVAWCRARLRHDQALLPVHLAGTSSGAVHIASYLVGGPGWERSEELPASAAFFSGVYDLRAFGVERVAPYFGGEPAFLHGATLAQRLVETPVPMLFAIGEWDTPDANVQFARAIGAFADAGLPLPRLVRARAANHFTLVNAIGTPADDLSPSWADLMDSATP</sequence>
<keyword evidence="1 3" id="KW-0378">Hydrolase</keyword>
<dbReference type="InterPro" id="IPR049492">
    <property type="entry name" value="BD-FAE-like_dom"/>
</dbReference>
<evidence type="ECO:0000313" key="3">
    <source>
        <dbReference type="EMBL" id="UUT34703.1"/>
    </source>
</evidence>
<feature type="domain" description="BD-FAE-like" evidence="2">
    <location>
        <begin position="41"/>
        <end position="144"/>
    </location>
</feature>
<proteinExistence type="predicted"/>
<dbReference type="SUPFAM" id="SSF53474">
    <property type="entry name" value="alpha/beta-Hydrolases"/>
    <property type="match status" value="1"/>
</dbReference>
<dbReference type="EMBL" id="CP091139">
    <property type="protein sequence ID" value="UUT34703.1"/>
    <property type="molecule type" value="Genomic_DNA"/>
</dbReference>
<evidence type="ECO:0000259" key="2">
    <source>
        <dbReference type="Pfam" id="PF20434"/>
    </source>
</evidence>
<dbReference type="Gene3D" id="3.40.50.1820">
    <property type="entry name" value="alpha/beta hydrolase"/>
    <property type="match status" value="1"/>
</dbReference>